<dbReference type="EMBL" id="CP017902">
    <property type="protein sequence ID" value="ARP18737.1"/>
    <property type="molecule type" value="Genomic_DNA"/>
</dbReference>
<name>A0A1W6ULN0_VIBAL</name>
<reference evidence="1" key="1">
    <citation type="submission" date="2016-10" db="EMBL/GenBank/DDBJ databases">
        <title>The High Quality Genome of Vibrio alginolyticus K01M1.</title>
        <authorList>
            <person name="Wendling C."/>
            <person name="Chibani C.M."/>
            <person name="Hertel R."/>
            <person name="Sproer C."/>
            <person name="Bunk B."/>
            <person name="Overmann J."/>
            <person name="Roth O."/>
            <person name="Liesegang H."/>
        </authorList>
    </citation>
    <scope>NUCLEOTIDE SEQUENCE</scope>
    <source>
        <strain evidence="1">K05K4</strain>
    </source>
</reference>
<proteinExistence type="predicted"/>
<sequence length="81" mass="9593">MKKILHMIYSYVGEDGFKVIGNRFHGNQCYYDLKVSRSHITVYINGNEIPFYRIENFRDGVNFCQVVSAIEQMRKICRPQL</sequence>
<evidence type="ECO:0000313" key="1">
    <source>
        <dbReference type="EMBL" id="ARP18737.1"/>
    </source>
</evidence>
<evidence type="ECO:0008006" key="2">
    <source>
        <dbReference type="Google" id="ProtNLM"/>
    </source>
</evidence>
<accession>A0A1W6ULN0</accession>
<gene>
    <name evidence="1" type="ORF">K05K4_19030</name>
</gene>
<organism evidence="1">
    <name type="scientific">Vibrio alginolyticus</name>
    <dbReference type="NCBI Taxonomy" id="663"/>
    <lineage>
        <taxon>Bacteria</taxon>
        <taxon>Pseudomonadati</taxon>
        <taxon>Pseudomonadota</taxon>
        <taxon>Gammaproteobacteria</taxon>
        <taxon>Vibrionales</taxon>
        <taxon>Vibrionaceae</taxon>
        <taxon>Vibrio</taxon>
    </lineage>
</organism>
<protein>
    <recommendedName>
        <fullName evidence="2">DUF3081 domain-containing protein</fullName>
    </recommendedName>
</protein>
<dbReference type="AlphaFoldDB" id="A0A1W6ULN0"/>